<evidence type="ECO:0000256" key="1">
    <source>
        <dbReference type="ARBA" id="ARBA00004141"/>
    </source>
</evidence>
<comment type="caution">
    <text evidence="6">The sequence shown here is derived from an EMBL/GenBank/DDBJ whole genome shotgun (WGS) entry which is preliminary data.</text>
</comment>
<keyword evidence="7" id="KW-1185">Reference proteome</keyword>
<dbReference type="PANTHER" id="PTHR31465">
    <property type="entry name" value="PROTEIN RTA1-RELATED"/>
    <property type="match status" value="1"/>
</dbReference>
<dbReference type="OrthoDB" id="3358017at2759"/>
<protein>
    <submittedName>
        <fullName evidence="6">Protein RTM1</fullName>
    </submittedName>
</protein>
<dbReference type="Pfam" id="PF04479">
    <property type="entry name" value="RTA1"/>
    <property type="match status" value="1"/>
</dbReference>
<dbReference type="EMBL" id="LXFE01000216">
    <property type="protein sequence ID" value="OLL26217.1"/>
    <property type="molecule type" value="Genomic_DNA"/>
</dbReference>
<dbReference type="Proteomes" id="UP000186594">
    <property type="component" value="Unassembled WGS sequence"/>
</dbReference>
<feature type="transmembrane region" description="Helical" evidence="5">
    <location>
        <begin position="141"/>
        <end position="163"/>
    </location>
</feature>
<organism evidence="6 7">
    <name type="scientific">Neolecta irregularis (strain DAH-3)</name>
    <dbReference type="NCBI Taxonomy" id="1198029"/>
    <lineage>
        <taxon>Eukaryota</taxon>
        <taxon>Fungi</taxon>
        <taxon>Dikarya</taxon>
        <taxon>Ascomycota</taxon>
        <taxon>Taphrinomycotina</taxon>
        <taxon>Neolectales</taxon>
        <taxon>Neolectaceae</taxon>
        <taxon>Neolecta</taxon>
    </lineage>
</organism>
<accession>A0A1U7LU76</accession>
<dbReference type="PANTHER" id="PTHR31465:SF1">
    <property type="entry name" value="PROTEIN RTA1-RELATED"/>
    <property type="match status" value="1"/>
</dbReference>
<feature type="transmembrane region" description="Helical" evidence="5">
    <location>
        <begin position="249"/>
        <end position="268"/>
    </location>
</feature>
<keyword evidence="2 5" id="KW-0812">Transmembrane</keyword>
<evidence type="ECO:0000256" key="4">
    <source>
        <dbReference type="ARBA" id="ARBA00023136"/>
    </source>
</evidence>
<evidence type="ECO:0000313" key="7">
    <source>
        <dbReference type="Proteomes" id="UP000186594"/>
    </source>
</evidence>
<feature type="transmembrane region" description="Helical" evidence="5">
    <location>
        <begin position="175"/>
        <end position="197"/>
    </location>
</feature>
<dbReference type="OMA" id="VFRMVEY"/>
<dbReference type="AlphaFoldDB" id="A0A1U7LU76"/>
<dbReference type="InterPro" id="IPR007568">
    <property type="entry name" value="RTA1"/>
</dbReference>
<gene>
    <name evidence="6" type="ORF">NEOLI_003380</name>
</gene>
<evidence type="ECO:0000256" key="2">
    <source>
        <dbReference type="ARBA" id="ARBA00022692"/>
    </source>
</evidence>
<reference evidence="6 7" key="1">
    <citation type="submission" date="2016-04" db="EMBL/GenBank/DDBJ databases">
        <title>Evolutionary innovation and constraint leading to complex multicellularity in the Ascomycota.</title>
        <authorList>
            <person name="Cisse O."/>
            <person name="Nguyen A."/>
            <person name="Hewitt D.A."/>
            <person name="Jedd G."/>
            <person name="Stajich J.E."/>
        </authorList>
    </citation>
    <scope>NUCLEOTIDE SEQUENCE [LARGE SCALE GENOMIC DNA]</scope>
    <source>
        <strain evidence="6 7">DAH-3</strain>
    </source>
</reference>
<feature type="transmembrane region" description="Helical" evidence="5">
    <location>
        <begin position="99"/>
        <end position="120"/>
    </location>
</feature>
<name>A0A1U7LU76_NEOID</name>
<evidence type="ECO:0000256" key="3">
    <source>
        <dbReference type="ARBA" id="ARBA00022989"/>
    </source>
</evidence>
<feature type="transmembrane region" description="Helical" evidence="5">
    <location>
        <begin position="209"/>
        <end position="229"/>
    </location>
</feature>
<keyword evidence="4 5" id="KW-0472">Membrane</keyword>
<proteinExistence type="predicted"/>
<feature type="transmembrane region" description="Helical" evidence="5">
    <location>
        <begin position="65"/>
        <end position="87"/>
    </location>
</feature>
<evidence type="ECO:0000313" key="6">
    <source>
        <dbReference type="EMBL" id="OLL26217.1"/>
    </source>
</evidence>
<keyword evidence="3 5" id="KW-1133">Transmembrane helix</keyword>
<comment type="subcellular location">
    <subcellularLocation>
        <location evidence="1">Membrane</location>
        <topology evidence="1">Multi-pass membrane protein</topology>
    </subcellularLocation>
</comment>
<dbReference type="STRING" id="1198029.A0A1U7LU76"/>
<sequence length="298" mass="33989">MSTTGSNSIDLNTVLQQFSNTANYVSLFHFNYYYYIPSLPAAIIFFLGFTFVLAALIIQSVRHKVSYLYIIILGILGETVGYLSRILGSGNPYSYSGWVSQYALVVLCPIAFAAGNYVIFGRLLRMIGKQYSFFPAEKVTIAFVASDIICFLIQVIGAVMLLKKNARLRKPGRDILLSGLVLNVISFIFFLLLVTVFERRTRKLPSRQNWIMLVWTLYFSMSLILLRGIFRVAEYSIGFTGYLAVHEVFWYVFDALPMIFATVVWSIIPPYRYLERIDQKQDLPSSRPTNNGEIETKT</sequence>
<feature type="transmembrane region" description="Helical" evidence="5">
    <location>
        <begin position="32"/>
        <end position="58"/>
    </location>
</feature>
<dbReference type="GO" id="GO:0016020">
    <property type="term" value="C:membrane"/>
    <property type="evidence" value="ECO:0007669"/>
    <property type="project" value="UniProtKB-SubCell"/>
</dbReference>
<evidence type="ECO:0000256" key="5">
    <source>
        <dbReference type="SAM" id="Phobius"/>
    </source>
</evidence>